<accession>C7BUY7</accession>
<dbReference type="GeneID" id="8303269"/>
<sequence>MEIKAFTTRGCKYCGHLKELFDRADVTYEEVVVSERETDYNMEVFKQQYPEVIGFPHVIIDGESVGGLVEVAKLFLEKGLVSAKKK</sequence>
<evidence type="ECO:0000259" key="1">
    <source>
        <dbReference type="Pfam" id="PF00462"/>
    </source>
</evidence>
<evidence type="ECO:0000313" key="2">
    <source>
        <dbReference type="EMBL" id="CAR63216.1"/>
    </source>
</evidence>
<dbReference type="RefSeq" id="YP_003097253.1">
    <property type="nucleotide sequence ID" value="NC_013085.1"/>
</dbReference>
<evidence type="ECO:0000313" key="3">
    <source>
        <dbReference type="Proteomes" id="UP000001515"/>
    </source>
</evidence>
<dbReference type="Gene3D" id="3.40.30.10">
    <property type="entry name" value="Glutaredoxin"/>
    <property type="match status" value="1"/>
</dbReference>
<dbReference type="KEGG" id="vg:8303269"/>
<dbReference type="Proteomes" id="UP000001515">
    <property type="component" value="Segment"/>
</dbReference>
<dbReference type="Pfam" id="PF00462">
    <property type="entry name" value="Glutaredoxin"/>
    <property type="match status" value="1"/>
</dbReference>
<proteinExistence type="predicted"/>
<reference evidence="2 3" key="1">
    <citation type="journal article" date="2009" name="Environ. Microbiol.">
        <title>Comparative genomics of marine cyanomyoviruses reveals the widespread occurrence of Synechococcus host genes localized to a hyperplastic region: implications for mechanisms of cyanophage evolution.</title>
        <authorList>
            <person name="Millard A.D."/>
            <person name="Zwirglmaier K."/>
            <person name="Downey M.J."/>
            <person name="Mann N.H."/>
            <person name="Scanlan D.J."/>
        </authorList>
    </citation>
    <scope>NUCLEOTIDE SEQUENCE</scope>
</reference>
<dbReference type="OrthoDB" id="25064at10239"/>
<keyword evidence="3" id="KW-1185">Reference proteome</keyword>
<dbReference type="PROSITE" id="PS51354">
    <property type="entry name" value="GLUTAREDOXIN_2"/>
    <property type="match status" value="1"/>
</dbReference>
<gene>
    <name evidence="2" type="primary">grxC</name>
    <name evidence="2" type="ORF">SRSM4_019</name>
</gene>
<name>C7BUY7_9CAUD</name>
<dbReference type="EMBL" id="FM207411">
    <property type="protein sequence ID" value="CAR63216.1"/>
    <property type="molecule type" value="Genomic_DNA"/>
</dbReference>
<dbReference type="SUPFAM" id="SSF52833">
    <property type="entry name" value="Thioredoxin-like"/>
    <property type="match status" value="1"/>
</dbReference>
<dbReference type="InterPro" id="IPR002109">
    <property type="entry name" value="Glutaredoxin"/>
</dbReference>
<protein>
    <submittedName>
        <fullName evidence="2">Glutaredoxin</fullName>
    </submittedName>
</protein>
<organism evidence="2 3">
    <name type="scientific">Synechococcus phage S-RSM4</name>
    <dbReference type="NCBI Taxonomy" id="555387"/>
    <lineage>
        <taxon>Viruses</taxon>
        <taxon>Duplodnaviria</taxon>
        <taxon>Heunggongvirae</taxon>
        <taxon>Uroviricota</taxon>
        <taxon>Caudoviricetes</taxon>
        <taxon>Pantevenvirales</taxon>
        <taxon>Kyanoviridae</taxon>
        <taxon>Gibbetvirus</taxon>
        <taxon>Gibbetvirus rsm4</taxon>
    </lineage>
</organism>
<dbReference type="CDD" id="cd02066">
    <property type="entry name" value="GRX_family"/>
    <property type="match status" value="1"/>
</dbReference>
<dbReference type="InterPro" id="IPR036249">
    <property type="entry name" value="Thioredoxin-like_sf"/>
</dbReference>
<feature type="domain" description="Glutaredoxin" evidence="1">
    <location>
        <begin position="4"/>
        <end position="65"/>
    </location>
</feature>